<keyword evidence="3" id="KW-0808">Transferase</keyword>
<reference evidence="14" key="1">
    <citation type="submission" date="2023-06" db="EMBL/GenBank/DDBJ databases">
        <title>Genome-scale phylogeny and comparative genomics of the fungal order Sordariales.</title>
        <authorList>
            <consortium name="Lawrence Berkeley National Laboratory"/>
            <person name="Hensen N."/>
            <person name="Bonometti L."/>
            <person name="Westerberg I."/>
            <person name="Brannstrom I.O."/>
            <person name="Guillou S."/>
            <person name="Cros-Aarteil S."/>
            <person name="Calhoun S."/>
            <person name="Haridas S."/>
            <person name="Kuo A."/>
            <person name="Mondo S."/>
            <person name="Pangilinan J."/>
            <person name="Riley R."/>
            <person name="LaButti K."/>
            <person name="Andreopoulos B."/>
            <person name="Lipzen A."/>
            <person name="Chen C."/>
            <person name="Yanf M."/>
            <person name="Daum C."/>
            <person name="Ng V."/>
            <person name="Clum A."/>
            <person name="Steindorff A."/>
            <person name="Ohm R."/>
            <person name="Martin F."/>
            <person name="Silar P."/>
            <person name="Natvig D."/>
            <person name="Lalanne C."/>
            <person name="Gautier V."/>
            <person name="Ament-velasquez S.L."/>
            <person name="Kruys A."/>
            <person name="Hutchinson M.I."/>
            <person name="Powell A.J."/>
            <person name="Barry K."/>
            <person name="Miller A.N."/>
            <person name="Grigoriev I.V."/>
            <person name="Debuchy R."/>
            <person name="Gladieux P."/>
            <person name="Thoren M.H."/>
            <person name="Johannesson H."/>
        </authorList>
    </citation>
    <scope>NUCLEOTIDE SEQUENCE</scope>
    <source>
        <strain evidence="14">SMH3391-2</strain>
    </source>
</reference>
<protein>
    <recommendedName>
        <fullName evidence="12">Tafazzin family protein</fullName>
    </recommendedName>
</protein>
<dbReference type="EMBL" id="JAULSR010000004">
    <property type="protein sequence ID" value="KAK0621446.1"/>
    <property type="molecule type" value="Genomic_DNA"/>
</dbReference>
<dbReference type="InterPro" id="IPR000872">
    <property type="entry name" value="Tafazzin"/>
</dbReference>
<evidence type="ECO:0000256" key="6">
    <source>
        <dbReference type="ARBA" id="ARBA00023098"/>
    </source>
</evidence>
<dbReference type="PANTHER" id="PTHR12497:SF0">
    <property type="entry name" value="TAFAZZIN"/>
    <property type="match status" value="1"/>
</dbReference>
<dbReference type="CDD" id="cd07989">
    <property type="entry name" value="LPLAT_AGPAT-like"/>
    <property type="match status" value="1"/>
</dbReference>
<evidence type="ECO:0000256" key="8">
    <source>
        <dbReference type="ARBA" id="ARBA00023136"/>
    </source>
</evidence>
<dbReference type="GO" id="GO:0005741">
    <property type="term" value="C:mitochondrial outer membrane"/>
    <property type="evidence" value="ECO:0007669"/>
    <property type="project" value="UniProtKB-SubCell"/>
</dbReference>
<evidence type="ECO:0000256" key="7">
    <source>
        <dbReference type="ARBA" id="ARBA00023128"/>
    </source>
</evidence>
<dbReference type="AlphaFoldDB" id="A0AA39WTU3"/>
<dbReference type="SMART" id="SM00563">
    <property type="entry name" value="PlsC"/>
    <property type="match status" value="1"/>
</dbReference>
<evidence type="ECO:0000259" key="13">
    <source>
        <dbReference type="SMART" id="SM00563"/>
    </source>
</evidence>
<keyword evidence="7" id="KW-0496">Mitochondrion</keyword>
<comment type="catalytic activity">
    <reaction evidence="11">
        <text>1'-[1,2-diacyl-sn-glycero-3-phospho],3'-[1-acyl-sn-glycero-3-phospho]-glycerol + a 1,2-diacyl-sn-glycero-3-phosphocholine = a cardiolipin + a 1-acyl-sn-glycero-3-phosphocholine</text>
        <dbReference type="Rhea" id="RHEA:33731"/>
        <dbReference type="ChEBI" id="CHEBI:57643"/>
        <dbReference type="ChEBI" id="CHEBI:58168"/>
        <dbReference type="ChEBI" id="CHEBI:62237"/>
        <dbReference type="ChEBI" id="CHEBI:64743"/>
    </reaction>
    <physiologicalReaction direction="left-to-right" evidence="11">
        <dbReference type="Rhea" id="RHEA:33732"/>
    </physiologicalReaction>
    <physiologicalReaction direction="right-to-left" evidence="11">
        <dbReference type="Rhea" id="RHEA:33733"/>
    </physiologicalReaction>
</comment>
<name>A0AA39WTU3_9PEZI</name>
<evidence type="ECO:0000256" key="11">
    <source>
        <dbReference type="ARBA" id="ARBA00047906"/>
    </source>
</evidence>
<organism evidence="14 15">
    <name type="scientific">Bombardia bombarda</name>
    <dbReference type="NCBI Taxonomy" id="252184"/>
    <lineage>
        <taxon>Eukaryota</taxon>
        <taxon>Fungi</taxon>
        <taxon>Dikarya</taxon>
        <taxon>Ascomycota</taxon>
        <taxon>Pezizomycotina</taxon>
        <taxon>Sordariomycetes</taxon>
        <taxon>Sordariomycetidae</taxon>
        <taxon>Sordariales</taxon>
        <taxon>Lasiosphaeriaceae</taxon>
        <taxon>Bombardia</taxon>
    </lineage>
</organism>
<keyword evidence="4" id="KW-1000">Mitochondrion outer membrane</keyword>
<keyword evidence="5" id="KW-0999">Mitochondrion inner membrane</keyword>
<comment type="caution">
    <text evidence="14">The sequence shown here is derived from an EMBL/GenBank/DDBJ whole genome shotgun (WGS) entry which is preliminary data.</text>
</comment>
<evidence type="ECO:0000256" key="1">
    <source>
        <dbReference type="ARBA" id="ARBA00004137"/>
    </source>
</evidence>
<keyword evidence="6" id="KW-0443">Lipid metabolism</keyword>
<evidence type="ECO:0000256" key="12">
    <source>
        <dbReference type="RuleBase" id="RU365062"/>
    </source>
</evidence>
<evidence type="ECO:0000256" key="9">
    <source>
        <dbReference type="ARBA" id="ARBA00023315"/>
    </source>
</evidence>
<evidence type="ECO:0000256" key="5">
    <source>
        <dbReference type="ARBA" id="ARBA00022792"/>
    </source>
</evidence>
<keyword evidence="8" id="KW-0472">Membrane</keyword>
<comment type="subcellular location">
    <subcellularLocation>
        <location evidence="1">Mitochondrion inner membrane</location>
        <topology evidence="1">Peripheral membrane protein</topology>
        <orientation evidence="1">Intermembrane side</orientation>
    </subcellularLocation>
    <subcellularLocation>
        <location evidence="10">Mitochondrion outer membrane</location>
        <topology evidence="10">Peripheral membrane protein</topology>
        <orientation evidence="10">Intermembrane side</orientation>
    </subcellularLocation>
</comment>
<evidence type="ECO:0000256" key="2">
    <source>
        <dbReference type="ARBA" id="ARBA00010524"/>
    </source>
</evidence>
<proteinExistence type="inferred from homology"/>
<evidence type="ECO:0000256" key="3">
    <source>
        <dbReference type="ARBA" id="ARBA00022679"/>
    </source>
</evidence>
<dbReference type="GO" id="GO:0047184">
    <property type="term" value="F:1-acylglycerophosphocholine O-acyltransferase activity"/>
    <property type="evidence" value="ECO:0007669"/>
    <property type="project" value="TreeGrafter"/>
</dbReference>
<comment type="similarity">
    <text evidence="2 12">Belongs to the taffazin family.</text>
</comment>
<evidence type="ECO:0000256" key="10">
    <source>
        <dbReference type="ARBA" id="ARBA00024323"/>
    </source>
</evidence>
<dbReference type="PRINTS" id="PR00979">
    <property type="entry name" value="TAFAZZIN"/>
</dbReference>
<dbReference type="SUPFAM" id="SSF69593">
    <property type="entry name" value="Glycerol-3-phosphate (1)-acyltransferase"/>
    <property type="match status" value="1"/>
</dbReference>
<dbReference type="Proteomes" id="UP001174934">
    <property type="component" value="Unassembled WGS sequence"/>
</dbReference>
<dbReference type="PANTHER" id="PTHR12497">
    <property type="entry name" value="TAZ PROTEIN TAFAZZIN"/>
    <property type="match status" value="1"/>
</dbReference>
<accession>A0AA39WTU3</accession>
<feature type="domain" description="Phospholipid/glycerol acyltransferase" evidence="13">
    <location>
        <begin position="69"/>
        <end position="256"/>
    </location>
</feature>
<dbReference type="GO" id="GO:0005743">
    <property type="term" value="C:mitochondrial inner membrane"/>
    <property type="evidence" value="ECO:0007669"/>
    <property type="project" value="UniProtKB-SubCell"/>
</dbReference>
<evidence type="ECO:0000256" key="4">
    <source>
        <dbReference type="ARBA" id="ARBA00022787"/>
    </source>
</evidence>
<dbReference type="GO" id="GO:0007007">
    <property type="term" value="P:inner mitochondrial membrane organization"/>
    <property type="evidence" value="ECO:0007669"/>
    <property type="project" value="TreeGrafter"/>
</dbReference>
<gene>
    <name evidence="14" type="ORF">B0T17DRAFT_534082</name>
</gene>
<evidence type="ECO:0000313" key="15">
    <source>
        <dbReference type="Proteomes" id="UP001174934"/>
    </source>
</evidence>
<sequence>MSSPKPVPLAPPQSPSLALRTTSSMIMGLTGILSRSVLYGLNTVEVTGLQGFLNVLDSRRDPEKRQRGLITVSNHVSVLDDPLVWGLLPLSYAFNPSNLRWTLGAHDICFKNKFLTNFFTCGQVLPAHRLKYSPHGGLFQSSLTQAIRLLSGQPYSTVIDTNNHHRHHAQTRTTTPPDIPDPFTAGSLTYTTNGIDVVPSPSVYPSNRRSWVHVFPEGLVHQHPAVDLRYFKWGVARLILESEPAPDVLPMFIDGTQHMMPEFREWPRFLPRFGKHVHVAFGNVIDYDAAFGDLRRRWQALVRKSNAAAARAAAKGDSVVTMMGELPEDLKYGREANEIRIEVARRMREEVLKVRKSLGRYPDPDPALGVAETWAVDRRGERKYKSRVDGSEINQD</sequence>
<dbReference type="InterPro" id="IPR002123">
    <property type="entry name" value="Plipid/glycerol_acylTrfase"/>
</dbReference>
<dbReference type="GO" id="GO:0035965">
    <property type="term" value="P:cardiolipin acyl-chain remodeling"/>
    <property type="evidence" value="ECO:0007669"/>
    <property type="project" value="TreeGrafter"/>
</dbReference>
<keyword evidence="15" id="KW-1185">Reference proteome</keyword>
<keyword evidence="9" id="KW-0012">Acyltransferase</keyword>
<evidence type="ECO:0000313" key="14">
    <source>
        <dbReference type="EMBL" id="KAK0621446.1"/>
    </source>
</evidence>